<keyword evidence="3" id="KW-1185">Reference proteome</keyword>
<dbReference type="EMBL" id="QNQU01000021">
    <property type="protein sequence ID" value="RBQ03496.1"/>
    <property type="molecule type" value="Genomic_DNA"/>
</dbReference>
<dbReference type="AlphaFoldDB" id="A0A366KP99"/>
<name>A0A366KP99_9SPHI</name>
<feature type="domain" description="HipA-like kinase" evidence="1">
    <location>
        <begin position="7"/>
        <end position="161"/>
    </location>
</feature>
<sequence>MFNTTGSNPLLVTCNDLNDWVCKYDKFPNYLFNELVASEFGKLWGINIPETSLIKVKREHVPVERFPKLQLNLFDKDCFGSLYIENTKEIDLTFTPLFKEKSFRDKVLVKSDFLKIALFDLWLANEDRNYNNNNLLMHYAKDNSLSFYAIDHVAIFNSSFLNYGIQALTENESILNTDLARLLFANDRKLGETVNKLIENFYLCTKDCETSLVNILALVPNSWAIDTVEIRSKIEQYLFNDAWKKQCEDHFRAFIHSLILS</sequence>
<organism evidence="2 3">
    <name type="scientific">Pedobacter miscanthi</name>
    <dbReference type="NCBI Taxonomy" id="2259170"/>
    <lineage>
        <taxon>Bacteria</taxon>
        <taxon>Pseudomonadati</taxon>
        <taxon>Bacteroidota</taxon>
        <taxon>Sphingobacteriia</taxon>
        <taxon>Sphingobacteriales</taxon>
        <taxon>Sphingobacteriaceae</taxon>
        <taxon>Pedobacter</taxon>
    </lineage>
</organism>
<comment type="caution">
    <text evidence="2">The sequence shown here is derived from an EMBL/GenBank/DDBJ whole genome shotgun (WGS) entry which is preliminary data.</text>
</comment>
<accession>A0A366KP99</accession>
<evidence type="ECO:0000259" key="1">
    <source>
        <dbReference type="Pfam" id="PF20613"/>
    </source>
</evidence>
<dbReference type="Proteomes" id="UP000252081">
    <property type="component" value="Unassembled WGS sequence"/>
</dbReference>
<gene>
    <name evidence="2" type="ORF">DRW42_21035</name>
</gene>
<proteinExistence type="predicted"/>
<dbReference type="Pfam" id="PF20613">
    <property type="entry name" value="HipA_2"/>
    <property type="match status" value="1"/>
</dbReference>
<evidence type="ECO:0000313" key="2">
    <source>
        <dbReference type="EMBL" id="RBQ03496.1"/>
    </source>
</evidence>
<protein>
    <recommendedName>
        <fullName evidence="1">HipA-like kinase domain-containing protein</fullName>
    </recommendedName>
</protein>
<reference evidence="2 3" key="1">
    <citation type="submission" date="2018-07" db="EMBL/GenBank/DDBJ databases">
        <title>A draft genome of a endophytic bacteria, a new species of Pedobacter.</title>
        <authorList>
            <person name="Zhang Z.D."/>
            <person name="Chen Z.J."/>
        </authorList>
    </citation>
    <scope>NUCLEOTIDE SEQUENCE [LARGE SCALE GENOMIC DNA]</scope>
    <source>
        <strain evidence="2 3">RS10</strain>
    </source>
</reference>
<evidence type="ECO:0000313" key="3">
    <source>
        <dbReference type="Proteomes" id="UP000252081"/>
    </source>
</evidence>
<dbReference type="InterPro" id="IPR046748">
    <property type="entry name" value="HipA_2"/>
</dbReference>